<evidence type="ECO:0000313" key="5">
    <source>
        <dbReference type="Proteomes" id="UP001252875"/>
    </source>
</evidence>
<evidence type="ECO:0000313" key="4">
    <source>
        <dbReference type="EMBL" id="MDT2602232.1"/>
    </source>
</evidence>
<dbReference type="PROSITE" id="PS51014">
    <property type="entry name" value="COBK_CBIJ"/>
    <property type="match status" value="1"/>
</dbReference>
<evidence type="ECO:0000256" key="2">
    <source>
        <dbReference type="ARBA" id="ARBA00022573"/>
    </source>
</evidence>
<accession>A0ABU3F513</accession>
<dbReference type="EMBL" id="JARPYI010000017">
    <property type="protein sequence ID" value="MDT2602232.1"/>
    <property type="molecule type" value="Genomic_DNA"/>
</dbReference>
<sequence length="249" mass="27513">MILLLGGTSESLKIAEAFNECDQSFYLSVVSDYGENLASYAAEHIIKGRLTESEMIAFIQKHQITKVVDATHPYAIEVSKNAICACNGTGVNYFRFERTSYLTDEMISAASIKTACQKALEYSGTIYLTTGSKTLGEFLKYLPKERIIVRVLPTIEVLMAIENLGLSTGQIEAIKGPFSKSLNRELLIHNQAGVMITKESGQAGGFPEKVQACNELNIPCIVLKREQIEYPNKFSSIEELIDRVKGAIK</sequence>
<dbReference type="GO" id="GO:0016994">
    <property type="term" value="F:precorrin-6A reductase activity"/>
    <property type="evidence" value="ECO:0007669"/>
    <property type="project" value="UniProtKB-EC"/>
</dbReference>
<keyword evidence="2" id="KW-0169">Cobalamin biosynthesis</keyword>
<dbReference type="RefSeq" id="WP_311823490.1">
    <property type="nucleotide sequence ID" value="NZ_JARPYF010000016.1"/>
</dbReference>
<keyword evidence="3 4" id="KW-0560">Oxidoreductase</keyword>
<keyword evidence="5" id="KW-1185">Reference proteome</keyword>
<dbReference type="InterPro" id="IPR003723">
    <property type="entry name" value="Precorrin-6x_reduct"/>
</dbReference>
<dbReference type="EC" id="1.3.1.54" evidence="4"/>
<name>A0ABU3F513_9ENTE</name>
<evidence type="ECO:0000256" key="1">
    <source>
        <dbReference type="ARBA" id="ARBA00004953"/>
    </source>
</evidence>
<dbReference type="Pfam" id="PF02571">
    <property type="entry name" value="CbiJ"/>
    <property type="match status" value="1"/>
</dbReference>
<reference evidence="4 5" key="1">
    <citation type="submission" date="2023-03" db="EMBL/GenBank/DDBJ databases">
        <authorList>
            <person name="Shen W."/>
            <person name="Cai J."/>
        </authorList>
    </citation>
    <scope>NUCLEOTIDE SEQUENCE [LARGE SCALE GENOMIC DNA]</scope>
    <source>
        <strain evidence="4 5">D6-4</strain>
    </source>
</reference>
<comment type="pathway">
    <text evidence="1">Cofactor biosynthesis; adenosylcobalamin biosynthesis.</text>
</comment>
<gene>
    <name evidence="4" type="primary">cobK</name>
    <name evidence="4" type="ORF">P7D85_20940</name>
</gene>
<protein>
    <submittedName>
        <fullName evidence="4">Precorrin-6A reductase</fullName>
        <ecNumber evidence="4">1.3.1.54</ecNumber>
    </submittedName>
</protein>
<evidence type="ECO:0000256" key="3">
    <source>
        <dbReference type="ARBA" id="ARBA00023002"/>
    </source>
</evidence>
<comment type="caution">
    <text evidence="4">The sequence shown here is derived from an EMBL/GenBank/DDBJ whole genome shotgun (WGS) entry which is preliminary data.</text>
</comment>
<dbReference type="PANTHER" id="PTHR36925">
    <property type="entry name" value="COBALT-PRECORRIN-6A REDUCTASE"/>
    <property type="match status" value="1"/>
</dbReference>
<proteinExistence type="predicted"/>
<dbReference type="Proteomes" id="UP001252875">
    <property type="component" value="Unassembled WGS sequence"/>
</dbReference>
<dbReference type="PANTHER" id="PTHR36925:SF1">
    <property type="entry name" value="COBALT-PRECORRIN-6A REDUCTASE"/>
    <property type="match status" value="1"/>
</dbReference>
<dbReference type="NCBIfam" id="TIGR00715">
    <property type="entry name" value="precor6x_red"/>
    <property type="match status" value="1"/>
</dbReference>
<organism evidence="4 5">
    <name type="scientific">Enterococcus hulanensis</name>
    <dbReference type="NCBI Taxonomy" id="2559929"/>
    <lineage>
        <taxon>Bacteria</taxon>
        <taxon>Bacillati</taxon>
        <taxon>Bacillota</taxon>
        <taxon>Bacilli</taxon>
        <taxon>Lactobacillales</taxon>
        <taxon>Enterococcaceae</taxon>
        <taxon>Enterococcus</taxon>
    </lineage>
</organism>